<dbReference type="Proteomes" id="UP001548590">
    <property type="component" value="Unassembled WGS sequence"/>
</dbReference>
<evidence type="ECO:0000256" key="2">
    <source>
        <dbReference type="ARBA" id="ARBA00007581"/>
    </source>
</evidence>
<dbReference type="PANTHER" id="PTHR30096">
    <property type="entry name" value="4,5-DOPA DIOXYGENASE EXTRADIOL-LIKE PROTEIN"/>
    <property type="match status" value="1"/>
</dbReference>
<dbReference type="InterPro" id="IPR014436">
    <property type="entry name" value="Extradiol_dOase_DODA"/>
</dbReference>
<dbReference type="EMBL" id="JBEWLZ010000006">
    <property type="protein sequence ID" value="MET1490688.1"/>
    <property type="molecule type" value="Genomic_DNA"/>
</dbReference>
<dbReference type="InterPro" id="IPR004183">
    <property type="entry name" value="Xdiol_dOase_suB"/>
</dbReference>
<sequence>MTTALPVLFISHGSPMHAVEPSQAATDWAAEARRISRPRAILMVSAHWESSLPLVSGAAQPQTIHDFGGFPDELYRIRYAAPGAPDVAQEVVSCLQAAGIQSGVEGFRGLDHGAWVPLLKMYPAADVPVLQLSVQPELGAAHHLALGRAIASLRERGVLIVASGHMTHNLRDYMMSWRGVKQDAYALEFRDWITARLLADDLPALVEWEARAPHARRAHPTTEHFMPFFVALGAGAAAGRPQRFHDSLEQGVLAMDAWRWG</sequence>
<dbReference type="SUPFAM" id="SSF53213">
    <property type="entry name" value="LigB-like"/>
    <property type="match status" value="1"/>
</dbReference>
<keyword evidence="8" id="KW-1185">Reference proteome</keyword>
<dbReference type="GO" id="GO:0051213">
    <property type="term" value="F:dioxygenase activity"/>
    <property type="evidence" value="ECO:0007669"/>
    <property type="project" value="UniProtKB-KW"/>
</dbReference>
<evidence type="ECO:0000259" key="6">
    <source>
        <dbReference type="Pfam" id="PF02900"/>
    </source>
</evidence>
<proteinExistence type="inferred from homology"/>
<evidence type="ECO:0000256" key="3">
    <source>
        <dbReference type="ARBA" id="ARBA00022723"/>
    </source>
</evidence>
<dbReference type="Pfam" id="PF02900">
    <property type="entry name" value="LigB"/>
    <property type="match status" value="1"/>
</dbReference>
<evidence type="ECO:0000256" key="5">
    <source>
        <dbReference type="ARBA" id="ARBA00023002"/>
    </source>
</evidence>
<feature type="domain" description="Extradiol ring-cleavage dioxygenase class III enzyme subunit B" evidence="6">
    <location>
        <begin position="8"/>
        <end position="237"/>
    </location>
</feature>
<organism evidence="7 8">
    <name type="scientific">Uliginosibacterium paludis</name>
    <dbReference type="NCBI Taxonomy" id="1615952"/>
    <lineage>
        <taxon>Bacteria</taxon>
        <taxon>Pseudomonadati</taxon>
        <taxon>Pseudomonadota</taxon>
        <taxon>Betaproteobacteria</taxon>
        <taxon>Rhodocyclales</taxon>
        <taxon>Zoogloeaceae</taxon>
        <taxon>Uliginosibacterium</taxon>
    </lineage>
</organism>
<keyword evidence="4" id="KW-0862">Zinc</keyword>
<evidence type="ECO:0000256" key="4">
    <source>
        <dbReference type="ARBA" id="ARBA00022833"/>
    </source>
</evidence>
<evidence type="ECO:0000313" key="7">
    <source>
        <dbReference type="EMBL" id="MET1490688.1"/>
    </source>
</evidence>
<dbReference type="Gene3D" id="3.40.830.10">
    <property type="entry name" value="LigB-like"/>
    <property type="match status" value="1"/>
</dbReference>
<comment type="cofactor">
    <cofactor evidence="1">
        <name>Zn(2+)</name>
        <dbReference type="ChEBI" id="CHEBI:29105"/>
    </cofactor>
</comment>
<protein>
    <submittedName>
        <fullName evidence="7">Class III extradiol ring-cleavage dioxygenase</fullName>
        <ecNumber evidence="7">1.13.-.-</ecNumber>
    </submittedName>
</protein>
<dbReference type="EC" id="1.13.-.-" evidence="7"/>
<comment type="caution">
    <text evidence="7">The sequence shown here is derived from an EMBL/GenBank/DDBJ whole genome shotgun (WGS) entry which is preliminary data.</text>
</comment>
<keyword evidence="3" id="KW-0479">Metal-binding</keyword>
<dbReference type="PIRSF" id="PIRSF006157">
    <property type="entry name" value="Doxgns_DODA"/>
    <property type="match status" value="1"/>
</dbReference>
<keyword evidence="7" id="KW-0223">Dioxygenase</keyword>
<accession>A0ABV2CSA8</accession>
<evidence type="ECO:0000313" key="8">
    <source>
        <dbReference type="Proteomes" id="UP001548590"/>
    </source>
</evidence>
<comment type="similarity">
    <text evidence="2">Belongs to the DODA-type extradiol aromatic ring-opening dioxygenase family.</text>
</comment>
<keyword evidence="5 7" id="KW-0560">Oxidoreductase</keyword>
<dbReference type="CDD" id="cd07363">
    <property type="entry name" value="45_DOPA_Dioxygenase"/>
    <property type="match status" value="1"/>
</dbReference>
<dbReference type="RefSeq" id="WP_345927520.1">
    <property type="nucleotide sequence ID" value="NZ_JBDIVF010000004.1"/>
</dbReference>
<dbReference type="PANTHER" id="PTHR30096:SF0">
    <property type="entry name" value="4,5-DOPA DIOXYGENASE EXTRADIOL-LIKE PROTEIN"/>
    <property type="match status" value="1"/>
</dbReference>
<reference evidence="7 8" key="1">
    <citation type="submission" date="2024-07" db="EMBL/GenBank/DDBJ databases">
        <title>Uliginosibacterium paludis KCTC:42655.</title>
        <authorList>
            <person name="Kim M.K."/>
        </authorList>
    </citation>
    <scope>NUCLEOTIDE SEQUENCE [LARGE SCALE GENOMIC DNA]</scope>
    <source>
        <strain evidence="7 8">KCTC 42655</strain>
    </source>
</reference>
<gene>
    <name evidence="7" type="ORF">ABVT11_12700</name>
</gene>
<evidence type="ECO:0000256" key="1">
    <source>
        <dbReference type="ARBA" id="ARBA00001947"/>
    </source>
</evidence>
<name>A0ABV2CSA8_9RHOO</name>